<reference evidence="1 2" key="1">
    <citation type="submission" date="2020-02" db="EMBL/GenBank/DDBJ databases">
        <authorList>
            <person name="Chen W.-M."/>
        </authorList>
    </citation>
    <scope>NUCLEOTIDE SEQUENCE [LARGE SCALE GENOMIC DNA]</scope>
    <source>
        <strain evidence="1 2">TWA-26</strain>
    </source>
</reference>
<sequence length="234" mass="26311">MKLSRNTIKCQVPVNNSYLDIEFNVVDVELIKGSEEYINILNEAKKLAGLVNSGAASDSAITRDDELKLKDSFGGLLSEKAWLQYINEELGNIASLTICNDAKNQIDIVLKKGETIEVRSSFIRNGVKFGICSKFNNFKNIGPYSNSIKPGEIQKNFYCGVLFETQKKDILTSEIIKFSLVGSSTWEMILNDGFNTHLNAWDGFAIEPGNYRVLEYMNTLDTNKFIEFLKSIGY</sequence>
<dbReference type="EMBL" id="JAAJBV010000002">
    <property type="protein sequence ID" value="NHM03605.1"/>
    <property type="molecule type" value="Genomic_DNA"/>
</dbReference>
<evidence type="ECO:0000313" key="2">
    <source>
        <dbReference type="Proteomes" id="UP000761423"/>
    </source>
</evidence>
<accession>A0ABX0IBP2</accession>
<keyword evidence="2" id="KW-1185">Reference proteome</keyword>
<dbReference type="RefSeq" id="WP_166235621.1">
    <property type="nucleotide sequence ID" value="NZ_JAAJBV010000002.1"/>
</dbReference>
<evidence type="ECO:0000313" key="1">
    <source>
        <dbReference type="EMBL" id="NHM03605.1"/>
    </source>
</evidence>
<gene>
    <name evidence="1" type="ORF">G4L40_02670</name>
</gene>
<organism evidence="1 2">
    <name type="scientific">Flavobacterium celericrescens</name>
    <dbReference type="NCBI Taxonomy" id="2709780"/>
    <lineage>
        <taxon>Bacteria</taxon>
        <taxon>Pseudomonadati</taxon>
        <taxon>Bacteroidota</taxon>
        <taxon>Flavobacteriia</taxon>
        <taxon>Flavobacteriales</taxon>
        <taxon>Flavobacteriaceae</taxon>
        <taxon>Flavobacterium</taxon>
    </lineage>
</organism>
<comment type="caution">
    <text evidence="1">The sequence shown here is derived from an EMBL/GenBank/DDBJ whole genome shotgun (WGS) entry which is preliminary data.</text>
</comment>
<proteinExistence type="predicted"/>
<name>A0ABX0IBP2_9FLAO</name>
<dbReference type="Proteomes" id="UP000761423">
    <property type="component" value="Unassembled WGS sequence"/>
</dbReference>
<evidence type="ECO:0008006" key="3">
    <source>
        <dbReference type="Google" id="ProtNLM"/>
    </source>
</evidence>
<protein>
    <recommendedName>
        <fullName evidence="3">Restriction endonuclease</fullName>
    </recommendedName>
</protein>